<dbReference type="AlphaFoldDB" id="A0A5C5G2W2"/>
<feature type="compositionally biased region" description="Polar residues" evidence="6">
    <location>
        <begin position="86"/>
        <end position="95"/>
    </location>
</feature>
<evidence type="ECO:0000256" key="7">
    <source>
        <dbReference type="SAM" id="Phobius"/>
    </source>
</evidence>
<evidence type="ECO:0000256" key="5">
    <source>
        <dbReference type="ARBA" id="ARBA00023136"/>
    </source>
</evidence>
<organism evidence="8 9">
    <name type="scientific">Rhodotorula diobovata</name>
    <dbReference type="NCBI Taxonomy" id="5288"/>
    <lineage>
        <taxon>Eukaryota</taxon>
        <taxon>Fungi</taxon>
        <taxon>Dikarya</taxon>
        <taxon>Basidiomycota</taxon>
        <taxon>Pucciniomycotina</taxon>
        <taxon>Microbotryomycetes</taxon>
        <taxon>Sporidiobolales</taxon>
        <taxon>Sporidiobolaceae</taxon>
        <taxon>Rhodotorula</taxon>
    </lineage>
</organism>
<keyword evidence="5 7" id="KW-0472">Membrane</keyword>
<dbReference type="STRING" id="5288.A0A5C5G2W2"/>
<feature type="region of interest" description="Disordered" evidence="6">
    <location>
        <begin position="63"/>
        <end position="109"/>
    </location>
</feature>
<evidence type="ECO:0000313" key="8">
    <source>
        <dbReference type="EMBL" id="TNY22749.1"/>
    </source>
</evidence>
<dbReference type="Pfam" id="PF03647">
    <property type="entry name" value="Tmemb_14"/>
    <property type="match status" value="1"/>
</dbReference>
<evidence type="ECO:0000256" key="6">
    <source>
        <dbReference type="SAM" id="MobiDB-lite"/>
    </source>
</evidence>
<evidence type="ECO:0000256" key="3">
    <source>
        <dbReference type="ARBA" id="ARBA00022692"/>
    </source>
</evidence>
<evidence type="ECO:0000256" key="2">
    <source>
        <dbReference type="ARBA" id="ARBA00007590"/>
    </source>
</evidence>
<evidence type="ECO:0000256" key="1">
    <source>
        <dbReference type="ARBA" id="ARBA00004370"/>
    </source>
</evidence>
<feature type="compositionally biased region" description="Pro residues" evidence="6">
    <location>
        <begin position="70"/>
        <end position="82"/>
    </location>
</feature>
<protein>
    <recommendedName>
        <fullName evidence="10">Transmembrane proteins 14C-domain-containing protein</fullName>
    </recommendedName>
</protein>
<proteinExistence type="inferred from homology"/>
<dbReference type="Gene3D" id="1.10.10.1740">
    <property type="entry name" value="Transmembrane protein 14-like"/>
    <property type="match status" value="1"/>
</dbReference>
<dbReference type="EMBL" id="SOZI01000020">
    <property type="protein sequence ID" value="TNY22749.1"/>
    <property type="molecule type" value="Genomic_DNA"/>
</dbReference>
<dbReference type="InterPro" id="IPR044890">
    <property type="entry name" value="TMEM14_sf"/>
</dbReference>
<sequence length="109" mass="11241">MTSLDNDTLFGFVSAALISLGGGIGFLKRGSVPSLVAGGGSGALLAYGVQLQRANPRDVQLVVGESHPPGRLPTPRRPPSPSHTPCQGSHPTSGSAELPSMEQYHGLLR</sequence>
<comment type="caution">
    <text evidence="8">The sequence shown here is derived from an EMBL/GenBank/DDBJ whole genome shotgun (WGS) entry which is preliminary data.</text>
</comment>
<keyword evidence="3 7" id="KW-0812">Transmembrane</keyword>
<keyword evidence="9" id="KW-1185">Reference proteome</keyword>
<name>A0A5C5G2W2_9BASI</name>
<accession>A0A5C5G2W2</accession>
<evidence type="ECO:0008006" key="10">
    <source>
        <dbReference type="Google" id="ProtNLM"/>
    </source>
</evidence>
<dbReference type="GO" id="GO:0016020">
    <property type="term" value="C:membrane"/>
    <property type="evidence" value="ECO:0007669"/>
    <property type="project" value="UniProtKB-SubCell"/>
</dbReference>
<gene>
    <name evidence="8" type="ORF">DMC30DRAFT_115327</name>
</gene>
<comment type="subcellular location">
    <subcellularLocation>
        <location evidence="1">Membrane</location>
    </subcellularLocation>
</comment>
<reference evidence="8 9" key="1">
    <citation type="submission" date="2019-03" db="EMBL/GenBank/DDBJ databases">
        <title>Rhodosporidium diobovatum UCD-FST 08-225 genome sequencing, assembly, and annotation.</title>
        <authorList>
            <person name="Fakankun I.U."/>
            <person name="Fristensky B."/>
            <person name="Levin D.B."/>
        </authorList>
    </citation>
    <scope>NUCLEOTIDE SEQUENCE [LARGE SCALE GENOMIC DNA]</scope>
    <source>
        <strain evidence="8 9">UCD-FST 08-225</strain>
    </source>
</reference>
<evidence type="ECO:0000313" key="9">
    <source>
        <dbReference type="Proteomes" id="UP000311382"/>
    </source>
</evidence>
<dbReference type="InterPro" id="IPR005349">
    <property type="entry name" value="TMEM14"/>
</dbReference>
<dbReference type="Proteomes" id="UP000311382">
    <property type="component" value="Unassembled WGS sequence"/>
</dbReference>
<comment type="similarity">
    <text evidence="2">Belongs to the TMEM14 family.</text>
</comment>
<keyword evidence="4 7" id="KW-1133">Transmembrane helix</keyword>
<feature type="transmembrane region" description="Helical" evidence="7">
    <location>
        <begin position="6"/>
        <end position="27"/>
    </location>
</feature>
<evidence type="ECO:0000256" key="4">
    <source>
        <dbReference type="ARBA" id="ARBA00022989"/>
    </source>
</evidence>